<dbReference type="InterPro" id="IPR049176">
    <property type="entry name" value="COG5_N"/>
</dbReference>
<name>A0A9P0PE55_ACAOB</name>
<dbReference type="PANTHER" id="PTHR13228:SF3">
    <property type="entry name" value="CONSERVED OLIGOMERIC GOLGI COMPLEX SUBUNIT 5"/>
    <property type="match status" value="1"/>
</dbReference>
<evidence type="ECO:0000313" key="8">
    <source>
        <dbReference type="Proteomes" id="UP001152888"/>
    </source>
</evidence>
<evidence type="ECO:0000256" key="1">
    <source>
        <dbReference type="ARBA" id="ARBA00004395"/>
    </source>
</evidence>
<dbReference type="PANTHER" id="PTHR13228">
    <property type="entry name" value="CONSERVED OLIGOMERIC GOLGI COMPLEX COMPONENT 5"/>
    <property type="match status" value="1"/>
</dbReference>
<dbReference type="Pfam" id="PF10392">
    <property type="entry name" value="COG5_N"/>
    <property type="match status" value="1"/>
</dbReference>
<evidence type="ECO:0000259" key="5">
    <source>
        <dbReference type="Pfam" id="PF10392"/>
    </source>
</evidence>
<dbReference type="InterPro" id="IPR016024">
    <property type="entry name" value="ARM-type_fold"/>
</dbReference>
<dbReference type="Pfam" id="PF20649">
    <property type="entry name" value="COG5_C"/>
    <property type="match status" value="1"/>
</dbReference>
<evidence type="ECO:0000256" key="3">
    <source>
        <dbReference type="ARBA" id="ARBA00023034"/>
    </source>
</evidence>
<evidence type="ECO:0000256" key="2">
    <source>
        <dbReference type="ARBA" id="ARBA00020974"/>
    </source>
</evidence>
<keyword evidence="8" id="KW-1185">Reference proteome</keyword>
<dbReference type="GO" id="GO:0006891">
    <property type="term" value="P:intra-Golgi vesicle-mediated transport"/>
    <property type="evidence" value="ECO:0007669"/>
    <property type="project" value="InterPro"/>
</dbReference>
<sequence length="532" mass="60056">MEEEDKKDDDVLKKIQNDDFIKGFLNSGTAKSVLSTSLSITEQVKKLGEAIDQLNRELQKQVLEKHTDLLQQASHATKLEVVLNTMNMHVQSLFANAERLKTQISVPYNELEKHTVVLGRLHLASHILRQVNRLQQLSKRLSCTVDPVQKATILQELENLASDPELEDIDAVTTELRNIRAQQQKIVQMANGSLHQGINHENVTQTTTALQIFINLGMIKSTIDSFVEHSLYECREGWKSAFEVSSASSKTKGGSAVQLSFSQGFRSKTWTELEKVFSEDIYQTCKHVKFLQNTLNNVHVQNVQISFAKKFWIDFGKFLEDDIGKTSPAVQQMLEEDYPKLLRCYNTLIKKLKYDYFVYDSKVLKKLESSYLSTSLAKMLDPTQSMFSNEGVIPTHDQIDSLIRILTSELSIALVEENLSEQVAKNVAKCIKMFAVKVEQQVESGPEAAQVIGGAPNMGQQKNVNLANSLHYLQLQIQRMLSNMKESLNDPSMKIINDSLKALADLTAAIIQPLIAACRNRQKELIFQKSPL</sequence>
<dbReference type="SUPFAM" id="SSF48371">
    <property type="entry name" value="ARM repeat"/>
    <property type="match status" value="1"/>
</dbReference>
<gene>
    <name evidence="7" type="ORF">ACAOBT_LOCUS14814</name>
</gene>
<dbReference type="OrthoDB" id="18786at2759"/>
<feature type="domain" description="Conserved oligomeric Golgi complex subunit 5 helical" evidence="6">
    <location>
        <begin position="166"/>
        <end position="348"/>
    </location>
</feature>
<dbReference type="GO" id="GO:0017119">
    <property type="term" value="C:Golgi transport complex"/>
    <property type="evidence" value="ECO:0007669"/>
    <property type="project" value="InterPro"/>
</dbReference>
<comment type="caution">
    <text evidence="7">The sequence shown here is derived from an EMBL/GenBank/DDBJ whole genome shotgun (WGS) entry which is preliminary data.</text>
</comment>
<dbReference type="GO" id="GO:0000139">
    <property type="term" value="C:Golgi membrane"/>
    <property type="evidence" value="ECO:0007669"/>
    <property type="project" value="UniProtKB-SubCell"/>
</dbReference>
<reference evidence="7" key="1">
    <citation type="submission" date="2022-03" db="EMBL/GenBank/DDBJ databases">
        <authorList>
            <person name="Sayadi A."/>
        </authorList>
    </citation>
    <scope>NUCLEOTIDE SEQUENCE</scope>
</reference>
<keyword evidence="3" id="KW-0333">Golgi apparatus</keyword>
<dbReference type="AlphaFoldDB" id="A0A9P0PE55"/>
<evidence type="ECO:0000313" key="7">
    <source>
        <dbReference type="EMBL" id="CAH1982074.1"/>
    </source>
</evidence>
<keyword evidence="4" id="KW-0472">Membrane</keyword>
<accession>A0A9P0PE55</accession>
<comment type="subcellular location">
    <subcellularLocation>
        <location evidence="1">Golgi apparatus membrane</location>
        <topology evidence="1">Peripheral membrane protein</topology>
    </subcellularLocation>
</comment>
<evidence type="ECO:0000259" key="6">
    <source>
        <dbReference type="Pfam" id="PF20649"/>
    </source>
</evidence>
<evidence type="ECO:0000256" key="4">
    <source>
        <dbReference type="ARBA" id="ARBA00023136"/>
    </source>
</evidence>
<dbReference type="InterPro" id="IPR048485">
    <property type="entry name" value="COG5_helical"/>
</dbReference>
<dbReference type="Proteomes" id="UP001152888">
    <property type="component" value="Unassembled WGS sequence"/>
</dbReference>
<dbReference type="EMBL" id="CAKOFQ010006916">
    <property type="protein sequence ID" value="CAH1982074.1"/>
    <property type="molecule type" value="Genomic_DNA"/>
</dbReference>
<organism evidence="7 8">
    <name type="scientific">Acanthoscelides obtectus</name>
    <name type="common">Bean weevil</name>
    <name type="synonym">Bruchus obtectus</name>
    <dbReference type="NCBI Taxonomy" id="200917"/>
    <lineage>
        <taxon>Eukaryota</taxon>
        <taxon>Metazoa</taxon>
        <taxon>Ecdysozoa</taxon>
        <taxon>Arthropoda</taxon>
        <taxon>Hexapoda</taxon>
        <taxon>Insecta</taxon>
        <taxon>Pterygota</taxon>
        <taxon>Neoptera</taxon>
        <taxon>Endopterygota</taxon>
        <taxon>Coleoptera</taxon>
        <taxon>Polyphaga</taxon>
        <taxon>Cucujiformia</taxon>
        <taxon>Chrysomeloidea</taxon>
        <taxon>Chrysomelidae</taxon>
        <taxon>Bruchinae</taxon>
        <taxon>Bruchini</taxon>
        <taxon>Acanthoscelides</taxon>
    </lineage>
</organism>
<proteinExistence type="predicted"/>
<feature type="domain" description="Conserved oligomeric Golgi complex subunit 5 N-terminal" evidence="5">
    <location>
        <begin position="35"/>
        <end position="141"/>
    </location>
</feature>
<dbReference type="InterPro" id="IPR019465">
    <property type="entry name" value="Cog5"/>
</dbReference>
<protein>
    <recommendedName>
        <fullName evidence="2">Conserved oligomeric Golgi complex subunit 5</fullName>
    </recommendedName>
</protein>